<comment type="caution">
    <text evidence="2">The sequence shown here is derived from an EMBL/GenBank/DDBJ whole genome shotgun (WGS) entry which is preliminary data.</text>
</comment>
<name>A0A917M1F7_9MICC</name>
<dbReference type="GO" id="GO:0009116">
    <property type="term" value="P:nucleoside metabolic process"/>
    <property type="evidence" value="ECO:0007669"/>
    <property type="project" value="InterPro"/>
</dbReference>
<keyword evidence="3" id="KW-1185">Reference proteome</keyword>
<dbReference type="NCBIfam" id="NF004168">
    <property type="entry name" value="PRK05634.1"/>
    <property type="match status" value="1"/>
</dbReference>
<dbReference type="EMBL" id="BMEQ01000049">
    <property type="protein sequence ID" value="GGG71788.1"/>
    <property type="molecule type" value="Genomic_DNA"/>
</dbReference>
<dbReference type="Proteomes" id="UP000638848">
    <property type="component" value="Unassembled WGS sequence"/>
</dbReference>
<dbReference type="SUPFAM" id="SSF53167">
    <property type="entry name" value="Purine and uridine phosphorylases"/>
    <property type="match status" value="1"/>
</dbReference>
<reference evidence="2" key="1">
    <citation type="journal article" date="2014" name="Int. J. Syst. Evol. Microbiol.">
        <title>Complete genome sequence of Corynebacterium casei LMG S-19264T (=DSM 44701T), isolated from a smear-ripened cheese.</title>
        <authorList>
            <consortium name="US DOE Joint Genome Institute (JGI-PGF)"/>
            <person name="Walter F."/>
            <person name="Albersmeier A."/>
            <person name="Kalinowski J."/>
            <person name="Ruckert C."/>
        </authorList>
    </citation>
    <scope>NUCLEOTIDE SEQUENCE</scope>
    <source>
        <strain evidence="2">CGMCC 1.12187</strain>
    </source>
</reference>
<evidence type="ECO:0000313" key="3">
    <source>
        <dbReference type="Proteomes" id="UP000638848"/>
    </source>
</evidence>
<proteinExistence type="predicted"/>
<reference evidence="2" key="2">
    <citation type="submission" date="2020-09" db="EMBL/GenBank/DDBJ databases">
        <authorList>
            <person name="Sun Q."/>
            <person name="Zhou Y."/>
        </authorList>
    </citation>
    <scope>NUCLEOTIDE SEQUENCE</scope>
    <source>
        <strain evidence="2">CGMCC 1.12187</strain>
    </source>
</reference>
<protein>
    <submittedName>
        <fullName evidence="2">Nucleosidase</fullName>
    </submittedName>
</protein>
<dbReference type="RefSeq" id="WP_188540484.1">
    <property type="nucleotide sequence ID" value="NZ_BMEQ01000049.1"/>
</dbReference>
<feature type="domain" description="Nucleoside phosphorylase" evidence="1">
    <location>
        <begin position="107"/>
        <end position="163"/>
    </location>
</feature>
<accession>A0A917M1F7</accession>
<dbReference type="Gene3D" id="3.40.50.1580">
    <property type="entry name" value="Nucleoside phosphorylase domain"/>
    <property type="match status" value="1"/>
</dbReference>
<organism evidence="2 3">
    <name type="scientific">Kocuria dechangensis</name>
    <dbReference type="NCBI Taxonomy" id="1176249"/>
    <lineage>
        <taxon>Bacteria</taxon>
        <taxon>Bacillati</taxon>
        <taxon>Actinomycetota</taxon>
        <taxon>Actinomycetes</taxon>
        <taxon>Micrococcales</taxon>
        <taxon>Micrococcaceae</taxon>
        <taxon>Kocuria</taxon>
    </lineage>
</organism>
<sequence>MPQLLVLAAHPLETKYFPADIDLVLTGVGMSAAAVRTTEAVLSRCPDPARREEFTVLNIGSAGALKEGLSGVHEPSRILNRDVDEQLLRAAGIPVDNVIELGGPGPVLATGDSFVAGGPVRDALAARADLVDMEGYAIAVACRHLGVRLRMVKHVSDAADEAAIAWAEKVEVSARDLGAWFRDSGIAASRPAAPLS</sequence>
<dbReference type="Pfam" id="PF01048">
    <property type="entry name" value="PNP_UDP_1"/>
    <property type="match status" value="1"/>
</dbReference>
<dbReference type="InterPro" id="IPR000845">
    <property type="entry name" value="Nucleoside_phosphorylase_d"/>
</dbReference>
<dbReference type="AlphaFoldDB" id="A0A917M1F7"/>
<evidence type="ECO:0000259" key="1">
    <source>
        <dbReference type="Pfam" id="PF01048"/>
    </source>
</evidence>
<dbReference type="InterPro" id="IPR035994">
    <property type="entry name" value="Nucleoside_phosphorylase_sf"/>
</dbReference>
<gene>
    <name evidence="2" type="ORF">GCM10011374_40640</name>
</gene>
<dbReference type="GO" id="GO:0003824">
    <property type="term" value="F:catalytic activity"/>
    <property type="evidence" value="ECO:0007669"/>
    <property type="project" value="InterPro"/>
</dbReference>
<evidence type="ECO:0000313" key="2">
    <source>
        <dbReference type="EMBL" id="GGG71788.1"/>
    </source>
</evidence>